<keyword evidence="2" id="KW-0472">Membrane</keyword>
<feature type="transmembrane region" description="Helical" evidence="2">
    <location>
        <begin position="41"/>
        <end position="63"/>
    </location>
</feature>
<dbReference type="Proteomes" id="UP001305647">
    <property type="component" value="Unassembled WGS sequence"/>
</dbReference>
<evidence type="ECO:0000256" key="2">
    <source>
        <dbReference type="SAM" id="Phobius"/>
    </source>
</evidence>
<dbReference type="AlphaFoldDB" id="A0AAN6SZD9"/>
<evidence type="ECO:0000313" key="3">
    <source>
        <dbReference type="EMBL" id="KAK4099073.1"/>
    </source>
</evidence>
<evidence type="ECO:0000313" key="4">
    <source>
        <dbReference type="Proteomes" id="UP001305647"/>
    </source>
</evidence>
<reference evidence="3" key="2">
    <citation type="submission" date="2023-05" db="EMBL/GenBank/DDBJ databases">
        <authorList>
            <consortium name="Lawrence Berkeley National Laboratory"/>
            <person name="Steindorff A."/>
            <person name="Hensen N."/>
            <person name="Bonometti L."/>
            <person name="Westerberg I."/>
            <person name="Brannstrom I.O."/>
            <person name="Guillou S."/>
            <person name="Cros-Aarteil S."/>
            <person name="Calhoun S."/>
            <person name="Haridas S."/>
            <person name="Kuo A."/>
            <person name="Mondo S."/>
            <person name="Pangilinan J."/>
            <person name="Riley R."/>
            <person name="Labutti K."/>
            <person name="Andreopoulos B."/>
            <person name="Lipzen A."/>
            <person name="Chen C."/>
            <person name="Yanf M."/>
            <person name="Daum C."/>
            <person name="Ng V."/>
            <person name="Clum A."/>
            <person name="Ohm R."/>
            <person name="Martin F."/>
            <person name="Silar P."/>
            <person name="Natvig D."/>
            <person name="Lalanne C."/>
            <person name="Gautier V."/>
            <person name="Ament-Velasquez S.L."/>
            <person name="Kruys A."/>
            <person name="Hutchinson M.I."/>
            <person name="Powell A.J."/>
            <person name="Barry K."/>
            <person name="Miller A.N."/>
            <person name="Grigoriev I.V."/>
            <person name="Debuchy R."/>
            <person name="Gladieux P."/>
            <person name="Thoren M.H."/>
            <person name="Johannesson H."/>
        </authorList>
    </citation>
    <scope>NUCLEOTIDE SEQUENCE</scope>
    <source>
        <strain evidence="3">CBS 757.83</strain>
    </source>
</reference>
<reference evidence="3" key="1">
    <citation type="journal article" date="2023" name="Mol. Phylogenet. Evol.">
        <title>Genome-scale phylogeny and comparative genomics of the fungal order Sordariales.</title>
        <authorList>
            <person name="Hensen N."/>
            <person name="Bonometti L."/>
            <person name="Westerberg I."/>
            <person name="Brannstrom I.O."/>
            <person name="Guillou S."/>
            <person name="Cros-Aarteil S."/>
            <person name="Calhoun S."/>
            <person name="Haridas S."/>
            <person name="Kuo A."/>
            <person name="Mondo S."/>
            <person name="Pangilinan J."/>
            <person name="Riley R."/>
            <person name="LaButti K."/>
            <person name="Andreopoulos B."/>
            <person name="Lipzen A."/>
            <person name="Chen C."/>
            <person name="Yan M."/>
            <person name="Daum C."/>
            <person name="Ng V."/>
            <person name="Clum A."/>
            <person name="Steindorff A."/>
            <person name="Ohm R.A."/>
            <person name="Martin F."/>
            <person name="Silar P."/>
            <person name="Natvig D.O."/>
            <person name="Lalanne C."/>
            <person name="Gautier V."/>
            <person name="Ament-Velasquez S.L."/>
            <person name="Kruys A."/>
            <person name="Hutchinson M.I."/>
            <person name="Powell A.J."/>
            <person name="Barry K."/>
            <person name="Miller A.N."/>
            <person name="Grigoriev I.V."/>
            <person name="Debuchy R."/>
            <person name="Gladieux P."/>
            <person name="Hiltunen Thoren M."/>
            <person name="Johannesson H."/>
        </authorList>
    </citation>
    <scope>NUCLEOTIDE SEQUENCE</scope>
    <source>
        <strain evidence="3">CBS 757.83</strain>
    </source>
</reference>
<keyword evidence="4" id="KW-1185">Reference proteome</keyword>
<gene>
    <name evidence="3" type="ORF">N658DRAFT_173120</name>
</gene>
<organism evidence="3 4">
    <name type="scientific">Parathielavia hyrcaniae</name>
    <dbReference type="NCBI Taxonomy" id="113614"/>
    <lineage>
        <taxon>Eukaryota</taxon>
        <taxon>Fungi</taxon>
        <taxon>Dikarya</taxon>
        <taxon>Ascomycota</taxon>
        <taxon>Pezizomycotina</taxon>
        <taxon>Sordariomycetes</taxon>
        <taxon>Sordariomycetidae</taxon>
        <taxon>Sordariales</taxon>
        <taxon>Chaetomiaceae</taxon>
        <taxon>Parathielavia</taxon>
    </lineage>
</organism>
<protein>
    <submittedName>
        <fullName evidence="3">Uncharacterized protein</fullName>
    </submittedName>
</protein>
<proteinExistence type="predicted"/>
<name>A0AAN6SZD9_9PEZI</name>
<feature type="region of interest" description="Disordered" evidence="1">
    <location>
        <begin position="1"/>
        <end position="20"/>
    </location>
</feature>
<keyword evidence="2" id="KW-0812">Transmembrane</keyword>
<comment type="caution">
    <text evidence="3">The sequence shown here is derived from an EMBL/GenBank/DDBJ whole genome shotgun (WGS) entry which is preliminary data.</text>
</comment>
<evidence type="ECO:0000256" key="1">
    <source>
        <dbReference type="SAM" id="MobiDB-lite"/>
    </source>
</evidence>
<dbReference type="EMBL" id="MU863652">
    <property type="protein sequence ID" value="KAK4099073.1"/>
    <property type="molecule type" value="Genomic_DNA"/>
</dbReference>
<keyword evidence="2" id="KW-1133">Transmembrane helix</keyword>
<accession>A0AAN6SZD9</accession>
<sequence length="71" mass="7596">MGVGDVEGLPCSHPTHGGSRGVEMGRGAALGWNRLNLNRPLNIIIIIISYTDMPVGAPVLLLLEYKGNRTI</sequence>